<dbReference type="InterPro" id="IPR011042">
    <property type="entry name" value="6-blade_b-propeller_TolB-like"/>
</dbReference>
<dbReference type="EMBL" id="QRKC01000005">
    <property type="protein sequence ID" value="RHH76721.1"/>
    <property type="molecule type" value="Genomic_DNA"/>
</dbReference>
<gene>
    <name evidence="3" type="ORF">DW191_12215</name>
    <name evidence="2" type="ORF">DW986_05460</name>
</gene>
<reference evidence="4 5" key="1">
    <citation type="submission" date="2018-08" db="EMBL/GenBank/DDBJ databases">
        <title>A genome reference for cultivated species of the human gut microbiota.</title>
        <authorList>
            <person name="Zou Y."/>
            <person name="Xue W."/>
            <person name="Luo G."/>
        </authorList>
    </citation>
    <scope>NUCLEOTIDE SEQUENCE [LARGE SCALE GENOMIC DNA]</scope>
    <source>
        <strain evidence="3 4">AM16-50</strain>
        <strain evidence="2 5">AM50-15</strain>
    </source>
</reference>
<dbReference type="AlphaFoldDB" id="A0A413NMG0"/>
<dbReference type="RefSeq" id="WP_122202817.1">
    <property type="nucleotide sequence ID" value="NZ_JBCHEI010000001.1"/>
</dbReference>
<comment type="caution">
    <text evidence="2">The sequence shown here is derived from an EMBL/GenBank/DDBJ whole genome shotgun (WGS) entry which is preliminary data.</text>
</comment>
<dbReference type="Gene3D" id="2.120.10.30">
    <property type="entry name" value="TolB, C-terminal domain"/>
    <property type="match status" value="1"/>
</dbReference>
<feature type="chain" id="PRO_5036349602" evidence="1">
    <location>
        <begin position="21"/>
        <end position="386"/>
    </location>
</feature>
<accession>A0A413NMG0</accession>
<feature type="signal peptide" evidence="1">
    <location>
        <begin position="1"/>
        <end position="20"/>
    </location>
</feature>
<dbReference type="Pfam" id="PF17170">
    <property type="entry name" value="DUF5128"/>
    <property type="match status" value="1"/>
</dbReference>
<name>A0A413NMG0_9BACT</name>
<protein>
    <submittedName>
        <fullName evidence="2">6-bladed beta-propeller</fullName>
    </submittedName>
</protein>
<evidence type="ECO:0000313" key="3">
    <source>
        <dbReference type="EMBL" id="RHH76721.1"/>
    </source>
</evidence>
<organism evidence="2 5">
    <name type="scientific">Parabacteroides merdae</name>
    <dbReference type="NCBI Taxonomy" id="46503"/>
    <lineage>
        <taxon>Bacteria</taxon>
        <taxon>Pseudomonadati</taxon>
        <taxon>Bacteroidota</taxon>
        <taxon>Bacteroidia</taxon>
        <taxon>Bacteroidales</taxon>
        <taxon>Tannerellaceae</taxon>
        <taxon>Parabacteroides</taxon>
    </lineage>
</organism>
<dbReference type="InterPro" id="IPR011044">
    <property type="entry name" value="Quino_amine_DH_bsu"/>
</dbReference>
<evidence type="ECO:0000313" key="2">
    <source>
        <dbReference type="EMBL" id="RGZ49706.1"/>
    </source>
</evidence>
<sequence>MKTKAFLPAIVFLLASLASCNSSVPKSLVTNDGSVRIIENPDGPLYICDLKAAGDTIDIPLSELVEDCRIVRFETSDEALFKAWWIEVSDNYICVRQQSNVVKLYDKDGKFLCNIGAMGNGPGEYPVTIYDGSIDERGGHIFLSLFYGKKIMMYGLDGKWIKDINLPGQINKPKIEVNADGTLSVVHMPFEEGTPIAFRMDTDGNILSQIPALDYMLAGNFDNEIFSYRNTGTFDFFYTGIDTTFTYDTEANKLIPRFTMNFPGFAQKPIHIYTELPNHILIHYYTWDKGRFTPGGDILVDKMKMSSSQYHLVNDFYGNLPIPNPNNHFNKGRFIFNVEPAALQEMIEAHLASGKCPPEAKAQLKELATTLHENDNNLMFVGKLKR</sequence>
<keyword evidence="1" id="KW-0732">Signal</keyword>
<dbReference type="EMBL" id="QSEF01000006">
    <property type="protein sequence ID" value="RGZ49706.1"/>
    <property type="molecule type" value="Genomic_DNA"/>
</dbReference>
<dbReference type="PROSITE" id="PS51257">
    <property type="entry name" value="PROKAR_LIPOPROTEIN"/>
    <property type="match status" value="1"/>
</dbReference>
<proteinExistence type="predicted"/>
<dbReference type="Proteomes" id="UP000285173">
    <property type="component" value="Unassembled WGS sequence"/>
</dbReference>
<evidence type="ECO:0000256" key="1">
    <source>
        <dbReference type="SAM" id="SignalP"/>
    </source>
</evidence>
<evidence type="ECO:0000313" key="5">
    <source>
        <dbReference type="Proteomes" id="UP000285173"/>
    </source>
</evidence>
<dbReference type="Proteomes" id="UP000283732">
    <property type="component" value="Unassembled WGS sequence"/>
</dbReference>
<dbReference type="SUPFAM" id="SSF50969">
    <property type="entry name" value="YVTN repeat-like/Quinoprotein amine dehydrogenase"/>
    <property type="match status" value="1"/>
</dbReference>
<evidence type="ECO:0000313" key="4">
    <source>
        <dbReference type="Proteomes" id="UP000283732"/>
    </source>
</evidence>